<gene>
    <name evidence="2" type="ORF">EUX98_g7137</name>
</gene>
<feature type="region of interest" description="Disordered" evidence="1">
    <location>
        <begin position="427"/>
        <end position="450"/>
    </location>
</feature>
<comment type="caution">
    <text evidence="2">The sequence shown here is derived from an EMBL/GenBank/DDBJ whole genome shotgun (WGS) entry which is preliminary data.</text>
</comment>
<reference evidence="2 3" key="1">
    <citation type="submission" date="2019-02" db="EMBL/GenBank/DDBJ databases">
        <title>Genome sequencing of the rare red list fungi Antrodiella citrinella (Flaviporus citrinellus).</title>
        <authorList>
            <person name="Buettner E."/>
            <person name="Kellner H."/>
        </authorList>
    </citation>
    <scope>NUCLEOTIDE SEQUENCE [LARGE SCALE GENOMIC DNA]</scope>
    <source>
        <strain evidence="2 3">DSM 108506</strain>
    </source>
</reference>
<proteinExistence type="predicted"/>
<feature type="compositionally biased region" description="Low complexity" evidence="1">
    <location>
        <begin position="428"/>
        <end position="438"/>
    </location>
</feature>
<protein>
    <recommendedName>
        <fullName evidence="4">Arrestin-like N-terminal domain-containing protein</fullName>
    </recommendedName>
</protein>
<dbReference type="OrthoDB" id="1638493at2759"/>
<sequence>MYGEPDRSAAYSISGHVVISMSSRSSFLQRKHALRLLLRSLVVTFEGQSELLTPETTYSAFRLCAISQELALGGAIELSTEDNDDIDKPCTWNVVFSLTIPGWLPATALFGDVENGGETGTRYALHATARFENADSSSPSSWLSTLCNPFSFASLRSVKAPRCPIQLNRFMSPSYFASSSTSLFPTTNYNVCAEPDPHDENDTAHIPPHILSGLRIVCSLPGHMGTEEDSLPFTLRLRTAELSESDCQRLRVAEFAVDVEQAERYRTQASSTYVAQYPVPPKNQQPPYKPLIRPHPVSALYDLGVAPYPPPRHILTRSFSVMPDEASGQYTLAGDGYIFTQDASAGDNITWYSMSTQIPLVNDKNHDNKDWKSKKRLRASGQSPLFGVSHRLLVTLVCTYDAPDGERISERLNFHVPLRFVQVPPSSPAAIRSSSPSPLEFYTPTSSSGRASPCDFPVASLPYAQTLPAYSQLFDSNGDRKIDYSTPLPLYTPRDVDAKEPISHAQDEENEN</sequence>
<feature type="compositionally biased region" description="Basic and acidic residues" evidence="1">
    <location>
        <begin position="494"/>
        <end position="512"/>
    </location>
</feature>
<evidence type="ECO:0000313" key="2">
    <source>
        <dbReference type="EMBL" id="THH27051.1"/>
    </source>
</evidence>
<evidence type="ECO:0008006" key="4">
    <source>
        <dbReference type="Google" id="ProtNLM"/>
    </source>
</evidence>
<evidence type="ECO:0000313" key="3">
    <source>
        <dbReference type="Proteomes" id="UP000308730"/>
    </source>
</evidence>
<keyword evidence="3" id="KW-1185">Reference proteome</keyword>
<dbReference type="EMBL" id="SGPM01000285">
    <property type="protein sequence ID" value="THH27051.1"/>
    <property type="molecule type" value="Genomic_DNA"/>
</dbReference>
<accession>A0A4S4MPR9</accession>
<name>A0A4S4MPR9_9APHY</name>
<dbReference type="AlphaFoldDB" id="A0A4S4MPR9"/>
<organism evidence="2 3">
    <name type="scientific">Antrodiella citrinella</name>
    <dbReference type="NCBI Taxonomy" id="2447956"/>
    <lineage>
        <taxon>Eukaryota</taxon>
        <taxon>Fungi</taxon>
        <taxon>Dikarya</taxon>
        <taxon>Basidiomycota</taxon>
        <taxon>Agaricomycotina</taxon>
        <taxon>Agaricomycetes</taxon>
        <taxon>Polyporales</taxon>
        <taxon>Steccherinaceae</taxon>
        <taxon>Antrodiella</taxon>
    </lineage>
</organism>
<evidence type="ECO:0000256" key="1">
    <source>
        <dbReference type="SAM" id="MobiDB-lite"/>
    </source>
</evidence>
<feature type="region of interest" description="Disordered" evidence="1">
    <location>
        <begin position="485"/>
        <end position="512"/>
    </location>
</feature>
<dbReference type="Proteomes" id="UP000308730">
    <property type="component" value="Unassembled WGS sequence"/>
</dbReference>